<evidence type="ECO:0000313" key="2">
    <source>
        <dbReference type="Proteomes" id="UP000188929"/>
    </source>
</evidence>
<dbReference type="Proteomes" id="UP000188929">
    <property type="component" value="Unassembled WGS sequence"/>
</dbReference>
<keyword evidence="2" id="KW-1185">Reference proteome</keyword>
<name>A0A1V2I9Q7_9ACTN</name>
<dbReference type="EMBL" id="MOMC01000035">
    <property type="protein sequence ID" value="ONH29023.1"/>
    <property type="molecule type" value="Genomic_DNA"/>
</dbReference>
<accession>A0A1V2I9Q7</accession>
<dbReference type="OrthoDB" id="3213479at2"/>
<sequence length="262" mass="26130">MRSGRERTRVMAAAGAAGLVLALAGCGLMGSDSNDDAAATGQPSAPIVSDSPAAVVTTAAAAPLRAADFTLTNSSGFTGFSPANGATGADAGAAPFAALASCLGISAADATDRSTDRAESTHLTNSGTGTTIWSDAQIVSAVQFDRDTGLLRHPRFADCVTAQAKKDADAAFLAKYGADGVFDAEAVTRDDAPLPAGALARTSVVVIAGTANGGQAQLFYDTIYLGSGQVEAQLHLVSSVDPPSEDLVSVAAAQLAAKLGQR</sequence>
<organism evidence="1 2">
    <name type="scientific">Pseudofrankia asymbiotica</name>
    <dbReference type="NCBI Taxonomy" id="1834516"/>
    <lineage>
        <taxon>Bacteria</taxon>
        <taxon>Bacillati</taxon>
        <taxon>Actinomycetota</taxon>
        <taxon>Actinomycetes</taxon>
        <taxon>Frankiales</taxon>
        <taxon>Frankiaceae</taxon>
        <taxon>Pseudofrankia</taxon>
    </lineage>
</organism>
<dbReference type="PROSITE" id="PS51257">
    <property type="entry name" value="PROKAR_LIPOPROTEIN"/>
    <property type="match status" value="1"/>
</dbReference>
<dbReference type="STRING" id="1834516.BL253_17805"/>
<dbReference type="RefSeq" id="WP_076818297.1">
    <property type="nucleotide sequence ID" value="NZ_MOMC01000035.1"/>
</dbReference>
<protein>
    <recommendedName>
        <fullName evidence="3">PknH-like extracellular domain-containing protein</fullName>
    </recommendedName>
</protein>
<evidence type="ECO:0000313" key="1">
    <source>
        <dbReference type="EMBL" id="ONH29023.1"/>
    </source>
</evidence>
<proteinExistence type="predicted"/>
<evidence type="ECO:0008006" key="3">
    <source>
        <dbReference type="Google" id="ProtNLM"/>
    </source>
</evidence>
<comment type="caution">
    <text evidence="1">The sequence shown here is derived from an EMBL/GenBank/DDBJ whole genome shotgun (WGS) entry which is preliminary data.</text>
</comment>
<dbReference type="AlphaFoldDB" id="A0A1V2I9Q7"/>
<reference evidence="2" key="1">
    <citation type="submission" date="2016-10" db="EMBL/GenBank/DDBJ databases">
        <title>Frankia sp. NRRL B-16386 Genome sequencing.</title>
        <authorList>
            <person name="Ghodhbane-Gtari F."/>
            <person name="Swanson E."/>
            <person name="Gueddou A."/>
            <person name="Hezbri K."/>
            <person name="Ktari K."/>
            <person name="Nouioui I."/>
            <person name="Morris K."/>
            <person name="Simpson S."/>
            <person name="Abebe-Akele F."/>
            <person name="Thomas K."/>
            <person name="Gtari M."/>
            <person name="Tisa L.S."/>
        </authorList>
    </citation>
    <scope>NUCLEOTIDE SEQUENCE [LARGE SCALE GENOMIC DNA]</scope>
    <source>
        <strain evidence="2">NRRL B-16386</strain>
    </source>
</reference>
<gene>
    <name evidence="1" type="ORF">BL253_17805</name>
</gene>